<dbReference type="InterPro" id="IPR006909">
    <property type="entry name" value="Rad21/Rec8_C_eu"/>
</dbReference>
<dbReference type="SUPFAM" id="SSF46785">
    <property type="entry name" value="Winged helix' DNA-binding domain"/>
    <property type="match status" value="1"/>
</dbReference>
<dbReference type="GO" id="GO:0005634">
    <property type="term" value="C:nucleus"/>
    <property type="evidence" value="ECO:0007669"/>
    <property type="project" value="UniProtKB-SubCell"/>
</dbReference>
<feature type="domain" description="Rad21/Rec8-like protein C-terminal eukaryotic" evidence="8">
    <location>
        <begin position="1131"/>
        <end position="1180"/>
    </location>
</feature>
<dbReference type="GO" id="GO:0007062">
    <property type="term" value="P:sister chromatid cohesion"/>
    <property type="evidence" value="ECO:0007669"/>
    <property type="project" value="InterPro"/>
</dbReference>
<evidence type="ECO:0000256" key="6">
    <source>
        <dbReference type="ARBA" id="ARBA00064543"/>
    </source>
</evidence>
<feature type="region of interest" description="Disordered" evidence="7">
    <location>
        <begin position="844"/>
        <end position="865"/>
    </location>
</feature>
<evidence type="ECO:0000256" key="3">
    <source>
        <dbReference type="ARBA" id="ARBA00022776"/>
    </source>
</evidence>
<protein>
    <recommendedName>
        <fullName evidence="12">Rad21/Rec8-like protein N-terminal domain-containing protein</fullName>
    </recommendedName>
</protein>
<dbReference type="GO" id="GO:0003682">
    <property type="term" value="F:chromatin binding"/>
    <property type="evidence" value="ECO:0007669"/>
    <property type="project" value="TreeGrafter"/>
</dbReference>
<dbReference type="CDD" id="cd21793">
    <property type="entry name" value="Rad21_Rec8_M_AtSYN1-like"/>
    <property type="match status" value="1"/>
</dbReference>
<dbReference type="Pfam" id="PF04824">
    <property type="entry name" value="Rad21_Rec8"/>
    <property type="match status" value="1"/>
</dbReference>
<feature type="region of interest" description="Disordered" evidence="7">
    <location>
        <begin position="917"/>
        <end position="938"/>
    </location>
</feature>
<name>A0A4S8IJW0_MUSBA</name>
<keyword evidence="3" id="KW-0498">Mitosis</keyword>
<keyword evidence="5" id="KW-0539">Nucleus</keyword>
<keyword evidence="3" id="KW-0132">Cell division</keyword>
<evidence type="ECO:0000256" key="7">
    <source>
        <dbReference type="SAM" id="MobiDB-lite"/>
    </source>
</evidence>
<dbReference type="GO" id="GO:0008278">
    <property type="term" value="C:cohesin complex"/>
    <property type="evidence" value="ECO:0007669"/>
    <property type="project" value="InterPro"/>
</dbReference>
<dbReference type="AlphaFoldDB" id="A0A4S8IJW0"/>
<dbReference type="PANTHER" id="PTHR12585">
    <property type="entry name" value="SCC1 / RAD21 FAMILY MEMBER"/>
    <property type="match status" value="1"/>
</dbReference>
<organism evidence="10 11">
    <name type="scientific">Musa balbisiana</name>
    <name type="common">Banana</name>
    <dbReference type="NCBI Taxonomy" id="52838"/>
    <lineage>
        <taxon>Eukaryota</taxon>
        <taxon>Viridiplantae</taxon>
        <taxon>Streptophyta</taxon>
        <taxon>Embryophyta</taxon>
        <taxon>Tracheophyta</taxon>
        <taxon>Spermatophyta</taxon>
        <taxon>Magnoliopsida</taxon>
        <taxon>Liliopsida</taxon>
        <taxon>Zingiberales</taxon>
        <taxon>Musaceae</taxon>
        <taxon>Musa</taxon>
    </lineage>
</organism>
<sequence length="1186" mass="129778">MFYSQFILAKKGPLGTIWIAAHLERKLRKNQVADTDIGVSVDSILFPEAPIALRLSSHLLLGVVRIYSRKVNYLFHDCSEALLKIKQAFRSTAVDLPPEESTAPYHSITLPETFHLDDFELPDSATQGDFVDHHVSTKEQITLQDTMDGSGYSTLQFGLDERFGDGNASQIRLDLDEDLFLEDSHPSSQLASSNGQSSSSIPLTQMDIDHDQNGLVEDIDTEATKELSNSHERHTHPSILYMKKNDIYNIQTPDLNEVFCPNDHVEGPSAAPSQSFVGSIADGVPTPDLAECPHAPPTPGLMEEMFLGNMHEGPALSPQTKPSSSFDEVLKHGNSNLQNGHPDSVTDSGVMPEVTVAPDSANIVQVVVSPTSELAEHKEQITATVETEMECQQKNSSDLQNGYVCSETKDLTVDEQIQGNGEAMPPEVAQIEGLISSNASHEESNSKAHLDRSQVDTEVAISNSCGVEGQPSGCCSTEHVEDVNPSLNGDTSALSSDLHLRSCISEINQVKILSAQDRISAQNNCGVSIEERGKDSNGANTTDADLEVRENPQDVLTGSAVDVSNTDELLADLSQKDTQKNQLTYSLSSEFPEPEKMLLASTGDVDHANELSQVTEEKGVIESDGSVNRITSLSGKKRRPMETISALQNGSSGKIYGRSRLRKNTEYVPDDDDLLASILVGKKTPLLRIGSTPPHKATSPKRPRLAPRLCMPKRKVLLDDTTVLHADAIRQQLMNTEDIRRMRKKAPCTRPEIWMIQKSSLEDEIFNEPIMTGISSVMNDLHTRRYDPETNRNYSCAEVQSSTGKNGCDDQKHSVPFLPLLEHSGNDGSCMMLPTEINNGKDAGVGTPMPSAAPSSEYEARDGSSVMNDEAKHFTENDSTIDLASAGGDSKDRMVDNNALAIADDDHIMHVEEAHASNDASTVDRGMGPPDAITSSDPQDMCDVVEANGETLISELNNVDHESEGHLVTDPVPGTDDRIIEEEIVGAKVENEEKLMHTEGNLISDVICSERLETVSLSPSQINNESGNVPSAIRENSSFQEFIPDGGIIVESTPMDLVTGKECSDFCSTIDGNDTEFLNVDDEIDYHEGDDDVPNAEGGSLENSRWSSRTRGVARYLKILFDEEFGRGRKSVAMDQLIAGKTRKEASRMFFETLVLKTKDFIQVDQERPSDYITIRPRSKLLKAEF</sequence>
<feature type="region of interest" description="Disordered" evidence="7">
    <location>
        <begin position="185"/>
        <end position="204"/>
    </location>
</feature>
<evidence type="ECO:0000256" key="4">
    <source>
        <dbReference type="ARBA" id="ARBA00022829"/>
    </source>
</evidence>
<dbReference type="InterPro" id="IPR039781">
    <property type="entry name" value="Rad21/Rec8-like"/>
</dbReference>
<dbReference type="PANTHER" id="PTHR12585:SF69">
    <property type="entry name" value="FI11703P"/>
    <property type="match status" value="1"/>
</dbReference>
<keyword evidence="3" id="KW-0131">Cell cycle</keyword>
<evidence type="ECO:0008006" key="12">
    <source>
        <dbReference type="Google" id="ProtNLM"/>
    </source>
</evidence>
<feature type="compositionally biased region" description="Polar residues" evidence="7">
    <location>
        <begin position="317"/>
        <end position="326"/>
    </location>
</feature>
<feature type="region of interest" description="Disordered" evidence="7">
    <location>
        <begin position="311"/>
        <end position="348"/>
    </location>
</feature>
<proteinExistence type="inferred from homology"/>
<dbReference type="Pfam" id="PF04825">
    <property type="entry name" value="Rad21_Rec8_N"/>
    <property type="match status" value="1"/>
</dbReference>
<dbReference type="GO" id="GO:0007059">
    <property type="term" value="P:chromosome segregation"/>
    <property type="evidence" value="ECO:0007669"/>
    <property type="project" value="UniProtKB-KW"/>
</dbReference>
<reference evidence="10 11" key="1">
    <citation type="journal article" date="2019" name="Nat. Plants">
        <title>Genome sequencing of Musa balbisiana reveals subgenome evolution and function divergence in polyploid bananas.</title>
        <authorList>
            <person name="Yao X."/>
        </authorList>
    </citation>
    <scope>NUCLEOTIDE SEQUENCE [LARGE SCALE GENOMIC DNA]</scope>
    <source>
        <strain evidence="11">cv. DH-PKW</strain>
        <tissue evidence="10">Leaves</tissue>
    </source>
</reference>
<comment type="caution">
    <text evidence="10">The sequence shown here is derived from an EMBL/GenBank/DDBJ whole genome shotgun (WGS) entry which is preliminary data.</text>
</comment>
<comment type="similarity">
    <text evidence="2">Belongs to the rad21 family.</text>
</comment>
<evidence type="ECO:0000256" key="1">
    <source>
        <dbReference type="ARBA" id="ARBA00004123"/>
    </source>
</evidence>
<evidence type="ECO:0000259" key="8">
    <source>
        <dbReference type="Pfam" id="PF04824"/>
    </source>
</evidence>
<gene>
    <name evidence="10" type="ORF">C4D60_Mb06t01480</name>
</gene>
<evidence type="ECO:0000313" key="10">
    <source>
        <dbReference type="EMBL" id="THU48673.1"/>
    </source>
</evidence>
<feature type="domain" description="Rad21/Rec8-like protein N-terminal" evidence="9">
    <location>
        <begin position="1"/>
        <end position="101"/>
    </location>
</feature>
<dbReference type="STRING" id="52838.A0A4S8IJW0"/>
<evidence type="ECO:0000313" key="11">
    <source>
        <dbReference type="Proteomes" id="UP000317650"/>
    </source>
</evidence>
<dbReference type="Gene3D" id="1.10.10.580">
    <property type="entry name" value="Structural maintenance of chromosome 1. Chain E"/>
    <property type="match status" value="1"/>
</dbReference>
<dbReference type="Proteomes" id="UP000317650">
    <property type="component" value="Chromosome 6"/>
</dbReference>
<accession>A0A4S8IJW0</accession>
<dbReference type="InterPro" id="IPR036390">
    <property type="entry name" value="WH_DNA-bd_sf"/>
</dbReference>
<dbReference type="InterPro" id="IPR006910">
    <property type="entry name" value="Rad21_Rec8_N"/>
</dbReference>
<dbReference type="GO" id="GO:1990414">
    <property type="term" value="P:replication-born double-strand break repair via sister chromatid exchange"/>
    <property type="evidence" value="ECO:0007669"/>
    <property type="project" value="TreeGrafter"/>
</dbReference>
<evidence type="ECO:0000259" key="9">
    <source>
        <dbReference type="Pfam" id="PF04825"/>
    </source>
</evidence>
<dbReference type="InterPro" id="IPR023093">
    <property type="entry name" value="ScpA-like_C"/>
</dbReference>
<feature type="compositionally biased region" description="Polar residues" evidence="7">
    <location>
        <begin position="333"/>
        <end position="347"/>
    </location>
</feature>
<feature type="compositionally biased region" description="Low complexity" evidence="7">
    <location>
        <begin position="187"/>
        <end position="200"/>
    </location>
</feature>
<dbReference type="FunFam" id="1.10.10.580:FF:000002">
    <property type="entry name" value="Sister chromatid cohesion 1 protein 4"/>
    <property type="match status" value="1"/>
</dbReference>
<feature type="region of interest" description="Disordered" evidence="7">
    <location>
        <begin position="529"/>
        <end position="551"/>
    </location>
</feature>
<keyword evidence="11" id="KW-1185">Reference proteome</keyword>
<keyword evidence="4" id="KW-0159">Chromosome partition</keyword>
<dbReference type="EMBL" id="PYDT01000009">
    <property type="protein sequence ID" value="THU48673.1"/>
    <property type="molecule type" value="Genomic_DNA"/>
</dbReference>
<evidence type="ECO:0000256" key="5">
    <source>
        <dbReference type="ARBA" id="ARBA00023242"/>
    </source>
</evidence>
<evidence type="ECO:0000256" key="2">
    <source>
        <dbReference type="ARBA" id="ARBA00009870"/>
    </source>
</evidence>
<comment type="subunit">
    <text evidence="6">Component of the cohesin complex.</text>
</comment>
<comment type="subcellular location">
    <subcellularLocation>
        <location evidence="1">Nucleus</location>
    </subcellularLocation>
</comment>